<keyword evidence="3" id="KW-1185">Reference proteome</keyword>
<proteinExistence type="predicted"/>
<dbReference type="GO" id="GO:0003729">
    <property type="term" value="F:mRNA binding"/>
    <property type="evidence" value="ECO:0007669"/>
    <property type="project" value="TreeGrafter"/>
</dbReference>
<dbReference type="Gene3D" id="2.40.50.140">
    <property type="entry name" value="Nucleic acid-binding proteins"/>
    <property type="match status" value="1"/>
</dbReference>
<dbReference type="GO" id="GO:0006412">
    <property type="term" value="P:translation"/>
    <property type="evidence" value="ECO:0007669"/>
    <property type="project" value="TreeGrafter"/>
</dbReference>
<dbReference type="RefSeq" id="WP_168117380.1">
    <property type="nucleotide sequence ID" value="NZ_BOON01000045.1"/>
</dbReference>
<comment type="caution">
    <text evidence="2">The sequence shown here is derived from an EMBL/GenBank/DDBJ whole genome shotgun (WGS) entry which is preliminary data.</text>
</comment>
<dbReference type="PANTHER" id="PTHR10724">
    <property type="entry name" value="30S RIBOSOMAL PROTEIN S1"/>
    <property type="match status" value="1"/>
</dbReference>
<dbReference type="Pfam" id="PF00575">
    <property type="entry name" value="S1"/>
    <property type="match status" value="1"/>
</dbReference>
<dbReference type="InterPro" id="IPR050437">
    <property type="entry name" value="Ribos_protein_bS1-like"/>
</dbReference>
<protein>
    <recommendedName>
        <fullName evidence="1">S1 motif domain-containing protein</fullName>
    </recommendedName>
</protein>
<evidence type="ECO:0000313" key="2">
    <source>
        <dbReference type="EMBL" id="GII25024.1"/>
    </source>
</evidence>
<accession>A0A8J3X320</accession>
<dbReference type="InterPro" id="IPR012340">
    <property type="entry name" value="NA-bd_OB-fold"/>
</dbReference>
<dbReference type="EMBL" id="BOON01000045">
    <property type="protein sequence ID" value="GII25024.1"/>
    <property type="molecule type" value="Genomic_DNA"/>
</dbReference>
<dbReference type="InterPro" id="IPR003029">
    <property type="entry name" value="S1_domain"/>
</dbReference>
<dbReference type="Proteomes" id="UP000599074">
    <property type="component" value="Unassembled WGS sequence"/>
</dbReference>
<name>A0A8J3X320_9ACTN</name>
<gene>
    <name evidence="2" type="ORF">Pme01_46210</name>
</gene>
<dbReference type="AlphaFoldDB" id="A0A8J3X320"/>
<reference evidence="2" key="1">
    <citation type="submission" date="2021-01" db="EMBL/GenBank/DDBJ databases">
        <title>Whole genome shotgun sequence of Planosporangium mesophilum NBRC 109066.</title>
        <authorList>
            <person name="Komaki H."/>
            <person name="Tamura T."/>
        </authorList>
    </citation>
    <scope>NUCLEOTIDE SEQUENCE</scope>
    <source>
        <strain evidence="2">NBRC 109066</strain>
    </source>
</reference>
<dbReference type="SMART" id="SM00316">
    <property type="entry name" value="S1"/>
    <property type="match status" value="1"/>
</dbReference>
<dbReference type="GO" id="GO:0003735">
    <property type="term" value="F:structural constituent of ribosome"/>
    <property type="evidence" value="ECO:0007669"/>
    <property type="project" value="TreeGrafter"/>
</dbReference>
<feature type="domain" description="S1 motif" evidence="1">
    <location>
        <begin position="26"/>
        <end position="87"/>
    </location>
</feature>
<evidence type="ECO:0000259" key="1">
    <source>
        <dbReference type="PROSITE" id="PS50126"/>
    </source>
</evidence>
<organism evidence="2 3">
    <name type="scientific">Planosporangium mesophilum</name>
    <dbReference type="NCBI Taxonomy" id="689768"/>
    <lineage>
        <taxon>Bacteria</taxon>
        <taxon>Bacillati</taxon>
        <taxon>Actinomycetota</taxon>
        <taxon>Actinomycetes</taxon>
        <taxon>Micromonosporales</taxon>
        <taxon>Micromonosporaceae</taxon>
        <taxon>Planosporangium</taxon>
    </lineage>
</organism>
<dbReference type="CDD" id="cd00164">
    <property type="entry name" value="S1_like"/>
    <property type="match status" value="1"/>
</dbReference>
<sequence length="87" mass="9290">MSRPEHSSHESNGAGWAEFVARHGVGDVVDGQVVSIVPFGAFVRIGDGVDGLAPKSHWQALPDLGSRIRVRIEAIDADNQRVALHPA</sequence>
<dbReference type="PROSITE" id="PS50126">
    <property type="entry name" value="S1"/>
    <property type="match status" value="1"/>
</dbReference>
<dbReference type="SUPFAM" id="SSF50249">
    <property type="entry name" value="Nucleic acid-binding proteins"/>
    <property type="match status" value="1"/>
</dbReference>
<evidence type="ECO:0000313" key="3">
    <source>
        <dbReference type="Proteomes" id="UP000599074"/>
    </source>
</evidence>